<evidence type="ECO:0000313" key="6">
    <source>
        <dbReference type="EMBL" id="EYB69673.1"/>
    </source>
</evidence>
<accession>A0A016QUB9</accession>
<evidence type="ECO:0000259" key="4">
    <source>
        <dbReference type="PROSITE" id="PS51898"/>
    </source>
</evidence>
<dbReference type="SUPFAM" id="SSF56349">
    <property type="entry name" value="DNA breaking-rejoining enzymes"/>
    <property type="match status" value="1"/>
</dbReference>
<dbReference type="InterPro" id="IPR044068">
    <property type="entry name" value="CB"/>
</dbReference>
<name>A0A016QUB9_9DEIO</name>
<evidence type="ECO:0000256" key="3">
    <source>
        <dbReference type="PROSITE-ProRule" id="PRU01248"/>
    </source>
</evidence>
<dbReference type="STRING" id="1476583.DEIPH_ctg004orf0207"/>
<dbReference type="AlphaFoldDB" id="A0A016QUB9"/>
<dbReference type="InterPro" id="IPR010998">
    <property type="entry name" value="Integrase_recombinase_N"/>
</dbReference>
<dbReference type="EMBL" id="JHAC01000004">
    <property type="protein sequence ID" value="EYB69673.1"/>
    <property type="molecule type" value="Genomic_DNA"/>
</dbReference>
<keyword evidence="2" id="KW-0233">DNA recombination</keyword>
<dbReference type="GO" id="GO:0006310">
    <property type="term" value="P:DNA recombination"/>
    <property type="evidence" value="ECO:0007669"/>
    <property type="project" value="UniProtKB-KW"/>
</dbReference>
<dbReference type="InterPro" id="IPR013762">
    <property type="entry name" value="Integrase-like_cat_sf"/>
</dbReference>
<keyword evidence="7" id="KW-1185">Reference proteome</keyword>
<dbReference type="InterPro" id="IPR011010">
    <property type="entry name" value="DNA_brk_join_enz"/>
</dbReference>
<evidence type="ECO:0000256" key="1">
    <source>
        <dbReference type="ARBA" id="ARBA00023125"/>
    </source>
</evidence>
<proteinExistence type="predicted"/>
<gene>
    <name evidence="6" type="ORF">DEIPH_ctg004orf0207</name>
</gene>
<reference evidence="6 7" key="1">
    <citation type="submission" date="2014-03" db="EMBL/GenBank/DDBJ databases">
        <title>Draft genome sequence of Deinococcus phoenicis 1P10ME.</title>
        <authorList>
            <person name="Stepanov V.G."/>
            <person name="Vaishampayan P."/>
            <person name="Venkateswaran K."/>
            <person name="Fox G.E."/>
        </authorList>
    </citation>
    <scope>NUCLEOTIDE SEQUENCE [LARGE SCALE GENOMIC DNA]</scope>
    <source>
        <strain evidence="6 7">1P10ME</strain>
    </source>
</reference>
<organism evidence="6 7">
    <name type="scientific">Deinococcus phoenicis</name>
    <dbReference type="NCBI Taxonomy" id="1476583"/>
    <lineage>
        <taxon>Bacteria</taxon>
        <taxon>Thermotogati</taxon>
        <taxon>Deinococcota</taxon>
        <taxon>Deinococci</taxon>
        <taxon>Deinococcales</taxon>
        <taxon>Deinococcaceae</taxon>
        <taxon>Deinococcus</taxon>
    </lineage>
</organism>
<evidence type="ECO:0000259" key="5">
    <source>
        <dbReference type="PROSITE" id="PS51900"/>
    </source>
</evidence>
<dbReference type="InterPro" id="IPR002104">
    <property type="entry name" value="Integrase_catalytic"/>
</dbReference>
<dbReference type="PROSITE" id="PS51900">
    <property type="entry name" value="CB"/>
    <property type="match status" value="1"/>
</dbReference>
<feature type="domain" description="Core-binding (CB)" evidence="5">
    <location>
        <begin position="8"/>
        <end position="95"/>
    </location>
</feature>
<dbReference type="Gene3D" id="1.10.443.10">
    <property type="entry name" value="Intergrase catalytic core"/>
    <property type="match status" value="1"/>
</dbReference>
<keyword evidence="1 3" id="KW-0238">DNA-binding</keyword>
<comment type="caution">
    <text evidence="6">The sequence shown here is derived from an EMBL/GenBank/DDBJ whole genome shotgun (WGS) entry which is preliminary data.</text>
</comment>
<dbReference type="Gene3D" id="1.10.150.130">
    <property type="match status" value="1"/>
</dbReference>
<dbReference type="PANTHER" id="PTHR30349:SF90">
    <property type="entry name" value="TYROSINE RECOMBINASE XERD"/>
    <property type="match status" value="1"/>
</dbReference>
<dbReference type="InterPro" id="IPR050090">
    <property type="entry name" value="Tyrosine_recombinase_XerCD"/>
</dbReference>
<dbReference type="PATRIC" id="fig|1476583.3.peg.348"/>
<dbReference type="eggNOG" id="COG4974">
    <property type="taxonomic scope" value="Bacteria"/>
</dbReference>
<feature type="domain" description="Tyr recombinase" evidence="4">
    <location>
        <begin position="116"/>
        <end position="297"/>
    </location>
</feature>
<protein>
    <submittedName>
        <fullName evidence="6">Integrase</fullName>
    </submittedName>
</protein>
<dbReference type="Pfam" id="PF00589">
    <property type="entry name" value="Phage_integrase"/>
    <property type="match status" value="1"/>
</dbReference>
<dbReference type="Proteomes" id="UP000020492">
    <property type="component" value="Unassembled WGS sequence"/>
</dbReference>
<dbReference type="GO" id="GO:0015074">
    <property type="term" value="P:DNA integration"/>
    <property type="evidence" value="ECO:0007669"/>
    <property type="project" value="InterPro"/>
</dbReference>
<sequence length="305" mass="34475">MPSEGTIMTTAELWEQFFYHLRVKRRARTTLNFYGVTRRALDRYAAQTPGFPTFPTLISVTHLRAFVLWLEEQGLAAGGVHAHVRALKAFFGWAHREELLPRNPAQRLERPTLPNHRLPTVATEQVGQLLKAARATDQPLRDVALILTLFDTGVRLAEVIGLRVADLQPERGVFRVIGKGNRERSVPVGVRAMTAVSTYMRRERKPRHAGVQHLFLNRSGQAMTRSCVSIRLCRLAEASGLPRAQVAPHAFRRGFAVEFLRNGGDVFTLQQILGHSSLEMTRRYVNFLDEDLKAAHLRFSPGDRL</sequence>
<dbReference type="GO" id="GO:0003677">
    <property type="term" value="F:DNA binding"/>
    <property type="evidence" value="ECO:0007669"/>
    <property type="project" value="UniProtKB-UniRule"/>
</dbReference>
<dbReference type="PANTHER" id="PTHR30349">
    <property type="entry name" value="PHAGE INTEGRASE-RELATED"/>
    <property type="match status" value="1"/>
</dbReference>
<dbReference type="PROSITE" id="PS51898">
    <property type="entry name" value="TYR_RECOMBINASE"/>
    <property type="match status" value="1"/>
</dbReference>
<evidence type="ECO:0000256" key="2">
    <source>
        <dbReference type="ARBA" id="ARBA00023172"/>
    </source>
</evidence>
<evidence type="ECO:0000313" key="7">
    <source>
        <dbReference type="Proteomes" id="UP000020492"/>
    </source>
</evidence>